<keyword evidence="3" id="KW-1185">Reference proteome</keyword>
<dbReference type="EMBL" id="JAVHNQ010000014">
    <property type="protein sequence ID" value="KAK6332755.1"/>
    <property type="molecule type" value="Genomic_DNA"/>
</dbReference>
<feature type="compositionally biased region" description="Basic residues" evidence="1">
    <location>
        <begin position="1"/>
        <end position="18"/>
    </location>
</feature>
<sequence>MHAALHAKRRAKRRKKPNAGREGAIVAPEKWEKGKRDTKPFPIHAVLWVSDKSLLGHRFQKSERETHFFLTVPSAHLEPWIRPVVIVETHRLDKIAVGTFLPRPETACIILISAAVSPSAASLIGCVGNGHNKRAAGKTLPAQDLPGSLFGVRSFFSSSSSGVM</sequence>
<gene>
    <name evidence="2" type="ORF">TWF696_002777</name>
</gene>
<protein>
    <submittedName>
        <fullName evidence="2">Uncharacterized protein</fullName>
    </submittedName>
</protein>
<dbReference type="Proteomes" id="UP001375240">
    <property type="component" value="Unassembled WGS sequence"/>
</dbReference>
<dbReference type="AlphaFoldDB" id="A0AAV9U4E9"/>
<name>A0AAV9U4E9_9PEZI</name>
<comment type="caution">
    <text evidence="2">The sequence shown here is derived from an EMBL/GenBank/DDBJ whole genome shotgun (WGS) entry which is preliminary data.</text>
</comment>
<accession>A0AAV9U4E9</accession>
<feature type="region of interest" description="Disordered" evidence="1">
    <location>
        <begin position="1"/>
        <end position="24"/>
    </location>
</feature>
<evidence type="ECO:0000313" key="2">
    <source>
        <dbReference type="EMBL" id="KAK6332755.1"/>
    </source>
</evidence>
<organism evidence="2 3">
    <name type="scientific">Orbilia brochopaga</name>
    <dbReference type="NCBI Taxonomy" id="3140254"/>
    <lineage>
        <taxon>Eukaryota</taxon>
        <taxon>Fungi</taxon>
        <taxon>Dikarya</taxon>
        <taxon>Ascomycota</taxon>
        <taxon>Pezizomycotina</taxon>
        <taxon>Orbiliomycetes</taxon>
        <taxon>Orbiliales</taxon>
        <taxon>Orbiliaceae</taxon>
        <taxon>Orbilia</taxon>
    </lineage>
</organism>
<reference evidence="2 3" key="1">
    <citation type="submission" date="2019-10" db="EMBL/GenBank/DDBJ databases">
        <authorList>
            <person name="Palmer J.M."/>
        </authorList>
    </citation>
    <scope>NUCLEOTIDE SEQUENCE [LARGE SCALE GENOMIC DNA]</scope>
    <source>
        <strain evidence="2 3">TWF696</strain>
    </source>
</reference>
<evidence type="ECO:0000256" key="1">
    <source>
        <dbReference type="SAM" id="MobiDB-lite"/>
    </source>
</evidence>
<evidence type="ECO:0000313" key="3">
    <source>
        <dbReference type="Proteomes" id="UP001375240"/>
    </source>
</evidence>
<proteinExistence type="predicted"/>